<dbReference type="AlphaFoldDB" id="A0A0C9USD6"/>
<sequence length="71" mass="8026">MVSARASDPLFSWIDTKGNIRPLVKQTAIKFINNILVSWGWRMSFGHSFRIGGVSYYLAQKVDPKIIQITG</sequence>
<reference evidence="1 2" key="1">
    <citation type="submission" date="2014-06" db="EMBL/GenBank/DDBJ databases">
        <title>Evolutionary Origins and Diversification of the Mycorrhizal Mutualists.</title>
        <authorList>
            <consortium name="DOE Joint Genome Institute"/>
            <consortium name="Mycorrhizal Genomics Consortium"/>
            <person name="Kohler A."/>
            <person name="Kuo A."/>
            <person name="Nagy L.G."/>
            <person name="Floudas D."/>
            <person name="Copeland A."/>
            <person name="Barry K.W."/>
            <person name="Cichocki N."/>
            <person name="Veneault-Fourrey C."/>
            <person name="LaButti K."/>
            <person name="Lindquist E.A."/>
            <person name="Lipzen A."/>
            <person name="Lundell T."/>
            <person name="Morin E."/>
            <person name="Murat C."/>
            <person name="Riley R."/>
            <person name="Ohm R."/>
            <person name="Sun H."/>
            <person name="Tunlid A."/>
            <person name="Henrissat B."/>
            <person name="Grigoriev I.V."/>
            <person name="Hibbett D.S."/>
            <person name="Martin F."/>
        </authorList>
    </citation>
    <scope>NUCLEOTIDE SEQUENCE [LARGE SCALE GENOMIC DNA]</scope>
    <source>
        <strain evidence="1 2">SS14</strain>
    </source>
</reference>
<dbReference type="Proteomes" id="UP000054279">
    <property type="component" value="Unassembled WGS sequence"/>
</dbReference>
<evidence type="ECO:0008006" key="3">
    <source>
        <dbReference type="Google" id="ProtNLM"/>
    </source>
</evidence>
<keyword evidence="2" id="KW-1185">Reference proteome</keyword>
<dbReference type="OrthoDB" id="3254696at2759"/>
<dbReference type="GO" id="GO:0003677">
    <property type="term" value="F:DNA binding"/>
    <property type="evidence" value="ECO:0007669"/>
    <property type="project" value="InterPro"/>
</dbReference>
<protein>
    <recommendedName>
        <fullName evidence="3">Tyr recombinase domain-containing protein</fullName>
    </recommendedName>
</protein>
<evidence type="ECO:0000313" key="1">
    <source>
        <dbReference type="EMBL" id="KIJ28130.1"/>
    </source>
</evidence>
<proteinExistence type="predicted"/>
<accession>A0A0C9USD6</accession>
<gene>
    <name evidence="1" type="ORF">M422DRAFT_190147</name>
</gene>
<dbReference type="HOGENOM" id="CLU_197954_0_0_1"/>
<dbReference type="InterPro" id="IPR011010">
    <property type="entry name" value="DNA_brk_join_enz"/>
</dbReference>
<dbReference type="SUPFAM" id="SSF56349">
    <property type="entry name" value="DNA breaking-rejoining enzymes"/>
    <property type="match status" value="1"/>
</dbReference>
<name>A0A0C9USD6_SPHS4</name>
<evidence type="ECO:0000313" key="2">
    <source>
        <dbReference type="Proteomes" id="UP000054279"/>
    </source>
</evidence>
<dbReference type="EMBL" id="KN837314">
    <property type="protein sequence ID" value="KIJ28130.1"/>
    <property type="molecule type" value="Genomic_DNA"/>
</dbReference>
<organism evidence="1 2">
    <name type="scientific">Sphaerobolus stellatus (strain SS14)</name>
    <dbReference type="NCBI Taxonomy" id="990650"/>
    <lineage>
        <taxon>Eukaryota</taxon>
        <taxon>Fungi</taxon>
        <taxon>Dikarya</taxon>
        <taxon>Basidiomycota</taxon>
        <taxon>Agaricomycotina</taxon>
        <taxon>Agaricomycetes</taxon>
        <taxon>Phallomycetidae</taxon>
        <taxon>Geastrales</taxon>
        <taxon>Sphaerobolaceae</taxon>
        <taxon>Sphaerobolus</taxon>
    </lineage>
</organism>